<accession>A0A8K0WYX2</accession>
<feature type="transmembrane region" description="Helical" evidence="6">
    <location>
        <begin position="542"/>
        <end position="562"/>
    </location>
</feature>
<reference evidence="7" key="1">
    <citation type="journal article" date="2021" name="Nat. Commun.">
        <title>Genetic determinants of endophytism in the Arabidopsis root mycobiome.</title>
        <authorList>
            <person name="Mesny F."/>
            <person name="Miyauchi S."/>
            <person name="Thiergart T."/>
            <person name="Pickel B."/>
            <person name="Atanasova L."/>
            <person name="Karlsson M."/>
            <person name="Huettel B."/>
            <person name="Barry K.W."/>
            <person name="Haridas S."/>
            <person name="Chen C."/>
            <person name="Bauer D."/>
            <person name="Andreopoulos W."/>
            <person name="Pangilinan J."/>
            <person name="LaButti K."/>
            <person name="Riley R."/>
            <person name="Lipzen A."/>
            <person name="Clum A."/>
            <person name="Drula E."/>
            <person name="Henrissat B."/>
            <person name="Kohler A."/>
            <person name="Grigoriev I.V."/>
            <person name="Martin F.M."/>
            <person name="Hacquard S."/>
        </authorList>
    </citation>
    <scope>NUCLEOTIDE SEQUENCE</scope>
    <source>
        <strain evidence="7">MPI-CAGE-AT-0016</strain>
    </source>
</reference>
<feature type="compositionally biased region" description="Basic and acidic residues" evidence="5">
    <location>
        <begin position="62"/>
        <end position="79"/>
    </location>
</feature>
<feature type="region of interest" description="Disordered" evidence="5">
    <location>
        <begin position="37"/>
        <end position="107"/>
    </location>
</feature>
<protein>
    <submittedName>
        <fullName evidence="7">Zinc-regulated transporter 1</fullName>
    </submittedName>
</protein>
<gene>
    <name evidence="7" type="ORF">B0T11DRAFT_141125</name>
</gene>
<dbReference type="InterPro" id="IPR003689">
    <property type="entry name" value="ZIP"/>
</dbReference>
<dbReference type="EMBL" id="JAGPXD010000007">
    <property type="protein sequence ID" value="KAH7347327.1"/>
    <property type="molecule type" value="Genomic_DNA"/>
</dbReference>
<evidence type="ECO:0000256" key="4">
    <source>
        <dbReference type="ARBA" id="ARBA00023136"/>
    </source>
</evidence>
<feature type="transmembrane region" description="Helical" evidence="6">
    <location>
        <begin position="271"/>
        <end position="293"/>
    </location>
</feature>
<feature type="compositionally biased region" description="Basic and acidic residues" evidence="5">
    <location>
        <begin position="1"/>
        <end position="12"/>
    </location>
</feature>
<evidence type="ECO:0000256" key="6">
    <source>
        <dbReference type="SAM" id="Phobius"/>
    </source>
</evidence>
<evidence type="ECO:0000313" key="8">
    <source>
        <dbReference type="Proteomes" id="UP000813385"/>
    </source>
</evidence>
<evidence type="ECO:0000256" key="3">
    <source>
        <dbReference type="ARBA" id="ARBA00022989"/>
    </source>
</evidence>
<dbReference type="PANTHER" id="PTHR11040:SF55">
    <property type="entry name" value="MEMBRANE ZINC ION TRANSPORTER, PUTATIVE (AFU_ORTHOLOGUE AFUA_6G00470)-RELATED"/>
    <property type="match status" value="1"/>
</dbReference>
<organism evidence="7 8">
    <name type="scientific">Plectosphaerella cucumerina</name>
    <dbReference type="NCBI Taxonomy" id="40658"/>
    <lineage>
        <taxon>Eukaryota</taxon>
        <taxon>Fungi</taxon>
        <taxon>Dikarya</taxon>
        <taxon>Ascomycota</taxon>
        <taxon>Pezizomycotina</taxon>
        <taxon>Sordariomycetes</taxon>
        <taxon>Hypocreomycetidae</taxon>
        <taxon>Glomerellales</taxon>
        <taxon>Plectosphaerellaceae</taxon>
        <taxon>Plectosphaerella</taxon>
    </lineage>
</organism>
<evidence type="ECO:0000256" key="5">
    <source>
        <dbReference type="SAM" id="MobiDB-lite"/>
    </source>
</evidence>
<dbReference type="GO" id="GO:0005886">
    <property type="term" value="C:plasma membrane"/>
    <property type="evidence" value="ECO:0007669"/>
    <property type="project" value="TreeGrafter"/>
</dbReference>
<evidence type="ECO:0000313" key="7">
    <source>
        <dbReference type="EMBL" id="KAH7347327.1"/>
    </source>
</evidence>
<evidence type="ECO:0000256" key="2">
    <source>
        <dbReference type="ARBA" id="ARBA00022692"/>
    </source>
</evidence>
<keyword evidence="2 6" id="KW-0812">Transmembrane</keyword>
<dbReference type="PANTHER" id="PTHR11040">
    <property type="entry name" value="ZINC/IRON TRANSPORTER"/>
    <property type="match status" value="1"/>
</dbReference>
<feature type="compositionally biased region" description="Polar residues" evidence="5">
    <location>
        <begin position="338"/>
        <end position="349"/>
    </location>
</feature>
<keyword evidence="8" id="KW-1185">Reference proteome</keyword>
<dbReference type="OrthoDB" id="448280at2759"/>
<comment type="caution">
    <text evidence="7">The sequence shown here is derived from an EMBL/GenBank/DDBJ whole genome shotgun (WGS) entry which is preliminary data.</text>
</comment>
<feature type="transmembrane region" description="Helical" evidence="6">
    <location>
        <begin position="117"/>
        <end position="137"/>
    </location>
</feature>
<dbReference type="AlphaFoldDB" id="A0A8K0WYX2"/>
<name>A0A8K0WYX2_9PEZI</name>
<dbReference type="GO" id="GO:0005385">
    <property type="term" value="F:zinc ion transmembrane transporter activity"/>
    <property type="evidence" value="ECO:0007669"/>
    <property type="project" value="TreeGrafter"/>
</dbReference>
<proteinExistence type="predicted"/>
<feature type="transmembrane region" description="Helical" evidence="6">
    <location>
        <begin position="230"/>
        <end position="251"/>
    </location>
</feature>
<feature type="region of interest" description="Disordered" evidence="5">
    <location>
        <begin position="311"/>
        <end position="383"/>
    </location>
</feature>
<feature type="transmembrane region" description="Helical" evidence="6">
    <location>
        <begin position="198"/>
        <end position="218"/>
    </location>
</feature>
<dbReference type="Pfam" id="PF02535">
    <property type="entry name" value="Zip"/>
    <property type="match status" value="1"/>
</dbReference>
<feature type="transmembrane region" description="Helical" evidence="6">
    <location>
        <begin position="499"/>
        <end position="521"/>
    </location>
</feature>
<feature type="compositionally biased region" description="Basic and acidic residues" evidence="5">
    <location>
        <begin position="90"/>
        <end position="101"/>
    </location>
</feature>
<evidence type="ECO:0000256" key="1">
    <source>
        <dbReference type="ARBA" id="ARBA00004141"/>
    </source>
</evidence>
<keyword evidence="3 6" id="KW-1133">Transmembrane helix</keyword>
<feature type="region of interest" description="Disordered" evidence="5">
    <location>
        <begin position="1"/>
        <end position="21"/>
    </location>
</feature>
<comment type="subcellular location">
    <subcellularLocation>
        <location evidence="1">Membrane</location>
        <topology evidence="1">Multi-pass membrane protein</topology>
    </subcellularLocation>
</comment>
<sequence length="563" mass="59966">MNCPSRTDDITLDHPSWNQSPRFLAPELTTCADLNGNVNRREHRDGGGGDGSLADNQGENDYLTHPHLVPDRMRQHPDSAGRWAPGAHPRPKDALGGEDQPRPTPVILSQTARPSSVWGWILWTASVLVCSSLLSAIRTPGFLSSLFSSLTPAPAPAQCTVQDTRDDAVLIPASRPVKRSTCGGGGANLEEYNLPLHVGGLFIILAVSFFSCAFALIAKKVSFIRIPAGFFFAVRHFGTGVLLATAFVHLLPTAFTMLGDSCLSSFWVDDYPAMPGAIALAAVFFVAIIEMVFQPARHMVPAAAAAHGAHEMTQATSIGSDSDESLDNANDGPHATHGVSNSLGRTLSRMSRDPEITRVQNGQAADAPAASKPRMDEETVVSAGSHGGSFTGYVLTPAQQHQKDILQCMMLEVGILFHSIFIGMTLSVSTGSNFVILLIAITFHQTFEGLALGSRIAAISWHQGALQPWLMALAYGCTTPLGQAIGIATHALYDPDSEFGLVLVGTMNAISSGLLVFASLVELLAEDFLSDDSWRVLRGKKRVIACLLVFAGAFGMSVVGAWA</sequence>
<keyword evidence="4 6" id="KW-0472">Membrane</keyword>
<dbReference type="Proteomes" id="UP000813385">
    <property type="component" value="Unassembled WGS sequence"/>
</dbReference>